<proteinExistence type="inferred from homology"/>
<keyword evidence="3 8" id="KW-0812">Transmembrane</keyword>
<name>A0A383VWF7_TETOB</name>
<feature type="transmembrane region" description="Helical" evidence="8">
    <location>
        <begin position="47"/>
        <end position="74"/>
    </location>
</feature>
<sequence>MLSLWTILQAVLMMFNGVAVLNNERFLEKYGWGFSQMQSSNSLKMSVIGGIHAVHYFRAFLMVINVVVIVIKLLSG</sequence>
<dbReference type="STRING" id="3088.A0A383VWF7"/>
<evidence type="ECO:0000256" key="1">
    <source>
        <dbReference type="ARBA" id="ARBA00004370"/>
    </source>
</evidence>
<dbReference type="Pfam" id="PF08571">
    <property type="entry name" value="Yos1"/>
    <property type="match status" value="1"/>
</dbReference>
<feature type="chain" id="PRO_5016830378" description="Yos1-like protein" evidence="9">
    <location>
        <begin position="21"/>
        <end position="76"/>
    </location>
</feature>
<protein>
    <recommendedName>
        <fullName evidence="12">Yos1-like protein</fullName>
    </recommendedName>
</protein>
<evidence type="ECO:0000256" key="9">
    <source>
        <dbReference type="SAM" id="SignalP"/>
    </source>
</evidence>
<comment type="subcellular location">
    <subcellularLocation>
        <location evidence="1">Membrane</location>
    </subcellularLocation>
</comment>
<dbReference type="GO" id="GO:0030134">
    <property type="term" value="C:COPII-coated ER to Golgi transport vesicle"/>
    <property type="evidence" value="ECO:0007669"/>
    <property type="project" value="TreeGrafter"/>
</dbReference>
<dbReference type="PANTHER" id="PTHR15858">
    <property type="entry name" value="IMMEDIATE EARLY RESPONSE 3-INTERACTING PROTEIN 1"/>
    <property type="match status" value="1"/>
</dbReference>
<dbReference type="GO" id="GO:0015031">
    <property type="term" value="P:protein transport"/>
    <property type="evidence" value="ECO:0007669"/>
    <property type="project" value="UniProtKB-KW"/>
</dbReference>
<organism evidence="10 11">
    <name type="scientific">Tetradesmus obliquus</name>
    <name type="common">Green alga</name>
    <name type="synonym">Acutodesmus obliquus</name>
    <dbReference type="NCBI Taxonomy" id="3088"/>
    <lineage>
        <taxon>Eukaryota</taxon>
        <taxon>Viridiplantae</taxon>
        <taxon>Chlorophyta</taxon>
        <taxon>core chlorophytes</taxon>
        <taxon>Chlorophyceae</taxon>
        <taxon>CS clade</taxon>
        <taxon>Sphaeropleales</taxon>
        <taxon>Scenedesmaceae</taxon>
        <taxon>Tetradesmus</taxon>
    </lineage>
</organism>
<feature type="signal peptide" evidence="9">
    <location>
        <begin position="1"/>
        <end position="20"/>
    </location>
</feature>
<dbReference type="Proteomes" id="UP000256970">
    <property type="component" value="Unassembled WGS sequence"/>
</dbReference>
<keyword evidence="5 8" id="KW-1133">Transmembrane helix</keyword>
<dbReference type="AlphaFoldDB" id="A0A383VWF7"/>
<dbReference type="GO" id="GO:0005789">
    <property type="term" value="C:endoplasmic reticulum membrane"/>
    <property type="evidence" value="ECO:0007669"/>
    <property type="project" value="TreeGrafter"/>
</dbReference>
<evidence type="ECO:0000256" key="8">
    <source>
        <dbReference type="SAM" id="Phobius"/>
    </source>
</evidence>
<keyword evidence="4" id="KW-0653">Protein transport</keyword>
<evidence type="ECO:0000256" key="3">
    <source>
        <dbReference type="ARBA" id="ARBA00022692"/>
    </source>
</evidence>
<accession>A0A383VWF7</accession>
<evidence type="ECO:0000313" key="10">
    <source>
        <dbReference type="EMBL" id="SZX69818.1"/>
    </source>
</evidence>
<evidence type="ECO:0000256" key="5">
    <source>
        <dbReference type="ARBA" id="ARBA00022989"/>
    </source>
</evidence>
<evidence type="ECO:0000313" key="11">
    <source>
        <dbReference type="Proteomes" id="UP000256970"/>
    </source>
</evidence>
<comment type="similarity">
    <text evidence="7">Belongs to the YOS1 family.</text>
</comment>
<keyword evidence="2" id="KW-0813">Transport</keyword>
<evidence type="ECO:0000256" key="7">
    <source>
        <dbReference type="ARBA" id="ARBA00024203"/>
    </source>
</evidence>
<evidence type="ECO:0000256" key="4">
    <source>
        <dbReference type="ARBA" id="ARBA00022927"/>
    </source>
</evidence>
<dbReference type="EMBL" id="FNXT01000957">
    <property type="protein sequence ID" value="SZX69818.1"/>
    <property type="molecule type" value="Genomic_DNA"/>
</dbReference>
<evidence type="ECO:0000256" key="2">
    <source>
        <dbReference type="ARBA" id="ARBA00022448"/>
    </source>
</evidence>
<evidence type="ECO:0008006" key="12">
    <source>
        <dbReference type="Google" id="ProtNLM"/>
    </source>
</evidence>
<keyword evidence="9" id="KW-0732">Signal</keyword>
<dbReference type="PANTHER" id="PTHR15858:SF0">
    <property type="entry name" value="IMMEDIATE EARLY RESPONSE 3-INTERACTING PROTEIN 1"/>
    <property type="match status" value="1"/>
</dbReference>
<gene>
    <name evidence="10" type="ORF">BQ4739_LOCUS10090</name>
</gene>
<reference evidence="10 11" key="1">
    <citation type="submission" date="2016-10" db="EMBL/GenBank/DDBJ databases">
        <authorList>
            <person name="Cai Z."/>
        </authorList>
    </citation>
    <scope>NUCLEOTIDE SEQUENCE [LARGE SCALE GENOMIC DNA]</scope>
</reference>
<dbReference type="GO" id="GO:0006888">
    <property type="term" value="P:endoplasmic reticulum to Golgi vesicle-mediated transport"/>
    <property type="evidence" value="ECO:0007669"/>
    <property type="project" value="TreeGrafter"/>
</dbReference>
<keyword evidence="11" id="KW-1185">Reference proteome</keyword>
<dbReference type="GO" id="GO:0000139">
    <property type="term" value="C:Golgi membrane"/>
    <property type="evidence" value="ECO:0007669"/>
    <property type="project" value="TreeGrafter"/>
</dbReference>
<evidence type="ECO:0000256" key="6">
    <source>
        <dbReference type="ARBA" id="ARBA00023136"/>
    </source>
</evidence>
<dbReference type="InterPro" id="IPR013880">
    <property type="entry name" value="Yos1"/>
</dbReference>
<keyword evidence="6 8" id="KW-0472">Membrane</keyword>